<gene>
    <name evidence="1" type="ORF">MSP7336_01800</name>
</gene>
<protein>
    <recommendedName>
        <fullName evidence="3">Major tail protein</fullName>
    </recommendedName>
</protein>
<reference evidence="1 2" key="1">
    <citation type="submission" date="2018-05" db="EMBL/GenBank/DDBJ databases">
        <authorList>
            <consortium name="IHU Genomes"/>
        </authorList>
    </citation>
    <scope>NUCLEOTIDE SEQUENCE [LARGE SCALE GENOMIC DNA]</scope>
    <source>
        <strain evidence="1 2">P7336</strain>
    </source>
</reference>
<evidence type="ECO:0008006" key="3">
    <source>
        <dbReference type="Google" id="ProtNLM"/>
    </source>
</evidence>
<accession>A0A375YXC1</accession>
<dbReference type="RefSeq" id="WP_181786675.1">
    <property type="nucleotide sequence ID" value="NZ_UEGW01000001.1"/>
</dbReference>
<proteinExistence type="predicted"/>
<evidence type="ECO:0000313" key="1">
    <source>
        <dbReference type="EMBL" id="SRX93561.1"/>
    </source>
</evidence>
<evidence type="ECO:0000313" key="2">
    <source>
        <dbReference type="Proteomes" id="UP000252015"/>
    </source>
</evidence>
<keyword evidence="2" id="KW-1185">Reference proteome</keyword>
<sequence length="350" mass="37529">MTQPATGTTWKAGGFSDVDNRFLERGTLIAALVRDARGADTDISPHNPNGTVRWSPFAQDGKLRGDLFAHKRVNGVWVPNPEQNEGFHLFGAFHEDDGPTTKPSIDVDDYMIEQSNWPFDTIMTKQDEPFSIMGAETAKPFLRRLRNNLPLSDSSGNLLAEIPGAGNTGFAQLIEADQIDRQVLLLREFRKGGKIFQTVKGYSCVKLVDIGEAKMAKKDAESAELTFKPVPDGIFMAMQDGEYVPVIKYEWFGGTLFEDDTPSTFTVTLGSPTAGTFTLTFGGNTTDGIAYNATATAVKSALVALDDGYKSSDWTVTGNSGGPYTVTTPGGALTGSGAGLTGGTFSVQPA</sequence>
<organism evidence="1 2">
    <name type="scientific">Mycobacterium shimoidei</name>
    <dbReference type="NCBI Taxonomy" id="29313"/>
    <lineage>
        <taxon>Bacteria</taxon>
        <taxon>Bacillati</taxon>
        <taxon>Actinomycetota</taxon>
        <taxon>Actinomycetes</taxon>
        <taxon>Mycobacteriales</taxon>
        <taxon>Mycobacteriaceae</taxon>
        <taxon>Mycobacterium</taxon>
    </lineage>
</organism>
<dbReference type="EMBL" id="UEGW01000001">
    <property type="protein sequence ID" value="SRX93561.1"/>
    <property type="molecule type" value="Genomic_DNA"/>
</dbReference>
<name>A0A375YXC1_MYCSH</name>
<dbReference type="Proteomes" id="UP000252015">
    <property type="component" value="Unassembled WGS sequence"/>
</dbReference>
<dbReference type="AlphaFoldDB" id="A0A375YXC1"/>